<feature type="compositionally biased region" description="Basic and acidic residues" evidence="1">
    <location>
        <begin position="1"/>
        <end position="10"/>
    </location>
</feature>
<keyword evidence="3" id="KW-0648">Protein biosynthesis</keyword>
<evidence type="ECO:0000256" key="1">
    <source>
        <dbReference type="SAM" id="MobiDB-lite"/>
    </source>
</evidence>
<dbReference type="EMBL" id="JAAAIM010000122">
    <property type="protein sequence ID" value="KAG0294355.1"/>
    <property type="molecule type" value="Genomic_DNA"/>
</dbReference>
<evidence type="ECO:0000313" key="3">
    <source>
        <dbReference type="EMBL" id="KAG0294355.1"/>
    </source>
</evidence>
<accession>A0ABQ7K9P8</accession>
<sequence length="167" mass="19106">MSDRDLDTQSRYHGGNVEGARTPTQISRSLCTLISKTPELLHIADQFTQKQQTDEVVKIFVRKVPIHFLHVRHYYLAVDREEWKFETLCDLYEGRCVPQLVVFCNTREKPEWLTHALESPACPLNKGVSIEVAGMHADQSAQERAAVTQYFRHGGNIRFLIVATPLV</sequence>
<gene>
    <name evidence="3" type="primary">EIF4A3_1</name>
    <name evidence="3" type="ORF">BGZ96_001350</name>
</gene>
<keyword evidence="3" id="KW-0396">Initiation factor</keyword>
<organism evidence="3 4">
    <name type="scientific">Linnemannia gamsii</name>
    <dbReference type="NCBI Taxonomy" id="64522"/>
    <lineage>
        <taxon>Eukaryota</taxon>
        <taxon>Fungi</taxon>
        <taxon>Fungi incertae sedis</taxon>
        <taxon>Mucoromycota</taxon>
        <taxon>Mortierellomycotina</taxon>
        <taxon>Mortierellomycetes</taxon>
        <taxon>Mortierellales</taxon>
        <taxon>Mortierellaceae</taxon>
        <taxon>Linnemannia</taxon>
    </lineage>
</organism>
<feature type="domain" description="Helicase C-terminal" evidence="2">
    <location>
        <begin position="83"/>
        <end position="164"/>
    </location>
</feature>
<name>A0ABQ7K9P8_9FUNG</name>
<dbReference type="Proteomes" id="UP001194696">
    <property type="component" value="Unassembled WGS sequence"/>
</dbReference>
<keyword evidence="4" id="KW-1185">Reference proteome</keyword>
<comment type="caution">
    <text evidence="3">The sequence shown here is derived from an EMBL/GenBank/DDBJ whole genome shotgun (WGS) entry which is preliminary data.</text>
</comment>
<proteinExistence type="predicted"/>
<dbReference type="SUPFAM" id="SSF52540">
    <property type="entry name" value="P-loop containing nucleoside triphosphate hydrolases"/>
    <property type="match status" value="1"/>
</dbReference>
<dbReference type="Pfam" id="PF00271">
    <property type="entry name" value="Helicase_C"/>
    <property type="match status" value="1"/>
</dbReference>
<reference evidence="3 4" key="1">
    <citation type="journal article" date="2020" name="Fungal Divers.">
        <title>Resolving the Mortierellaceae phylogeny through synthesis of multi-gene phylogenetics and phylogenomics.</title>
        <authorList>
            <person name="Vandepol N."/>
            <person name="Liber J."/>
            <person name="Desiro A."/>
            <person name="Na H."/>
            <person name="Kennedy M."/>
            <person name="Barry K."/>
            <person name="Grigoriev I.V."/>
            <person name="Miller A.N."/>
            <person name="O'Donnell K."/>
            <person name="Stajich J.E."/>
            <person name="Bonito G."/>
        </authorList>
    </citation>
    <scope>NUCLEOTIDE SEQUENCE [LARGE SCALE GENOMIC DNA]</scope>
    <source>
        <strain evidence="3 4">AD045</strain>
    </source>
</reference>
<dbReference type="InterPro" id="IPR027417">
    <property type="entry name" value="P-loop_NTPase"/>
</dbReference>
<evidence type="ECO:0000259" key="2">
    <source>
        <dbReference type="Pfam" id="PF00271"/>
    </source>
</evidence>
<dbReference type="Gene3D" id="3.40.50.300">
    <property type="entry name" value="P-loop containing nucleotide triphosphate hydrolases"/>
    <property type="match status" value="1"/>
</dbReference>
<feature type="region of interest" description="Disordered" evidence="1">
    <location>
        <begin position="1"/>
        <end position="21"/>
    </location>
</feature>
<evidence type="ECO:0000313" key="4">
    <source>
        <dbReference type="Proteomes" id="UP001194696"/>
    </source>
</evidence>
<protein>
    <submittedName>
        <fullName evidence="3">Eukaryotic initiation factor 4A-III</fullName>
    </submittedName>
</protein>
<dbReference type="InterPro" id="IPR001650">
    <property type="entry name" value="Helicase_C-like"/>
</dbReference>
<dbReference type="GO" id="GO:0003743">
    <property type="term" value="F:translation initiation factor activity"/>
    <property type="evidence" value="ECO:0007669"/>
    <property type="project" value="UniProtKB-KW"/>
</dbReference>